<protein>
    <submittedName>
        <fullName evidence="1">Uncharacterized protein</fullName>
    </submittedName>
</protein>
<evidence type="ECO:0000313" key="2">
    <source>
        <dbReference type="Proteomes" id="UP000005561"/>
    </source>
</evidence>
<keyword evidence="2" id="KW-1185">Reference proteome</keyword>
<sequence>MSQAEMLAFLFGECRSNGRNFARYQKGQSKDCPFSLQNYMVKNLPHGIMDLSRKNV</sequence>
<dbReference type="AlphaFoldDB" id="C6LKH6"/>
<name>C6LKH6_9FIRM</name>
<dbReference type="EMBL" id="ACCL02000024">
    <property type="protein sequence ID" value="EET58875.1"/>
    <property type="molecule type" value="Genomic_DNA"/>
</dbReference>
<accession>C6LKH6</accession>
<reference evidence="1" key="1">
    <citation type="submission" date="2009-07" db="EMBL/GenBank/DDBJ databases">
        <authorList>
            <person name="Weinstock G."/>
            <person name="Sodergren E."/>
            <person name="Clifton S."/>
            <person name="Fulton L."/>
            <person name="Fulton B."/>
            <person name="Courtney L."/>
            <person name="Fronick C."/>
            <person name="Harrison M."/>
            <person name="Strong C."/>
            <person name="Farmer C."/>
            <person name="Delahaunty K."/>
            <person name="Markovic C."/>
            <person name="Hall O."/>
            <person name="Minx P."/>
            <person name="Tomlinson C."/>
            <person name="Mitreva M."/>
            <person name="Nelson J."/>
            <person name="Hou S."/>
            <person name="Wollam A."/>
            <person name="Pepin K.H."/>
            <person name="Johnson M."/>
            <person name="Bhonagiri V."/>
            <person name="Nash W.E."/>
            <person name="Warren W."/>
            <person name="Chinwalla A."/>
            <person name="Mardis E.R."/>
            <person name="Wilson R.K."/>
        </authorList>
    </citation>
    <scope>NUCLEOTIDE SEQUENCE [LARGE SCALE GENOMIC DNA]</scope>
    <source>
        <strain evidence="1">DSM 14469</strain>
    </source>
</reference>
<dbReference type="Proteomes" id="UP000005561">
    <property type="component" value="Unassembled WGS sequence"/>
</dbReference>
<organism evidence="1 2">
    <name type="scientific">Marvinbryantia formatexigens DSM 14469</name>
    <dbReference type="NCBI Taxonomy" id="478749"/>
    <lineage>
        <taxon>Bacteria</taxon>
        <taxon>Bacillati</taxon>
        <taxon>Bacillota</taxon>
        <taxon>Clostridia</taxon>
        <taxon>Lachnospirales</taxon>
        <taxon>Lachnospiraceae</taxon>
        <taxon>Marvinbryantia</taxon>
    </lineage>
</organism>
<gene>
    <name evidence="1" type="ORF">BRYFOR_09163</name>
</gene>
<comment type="caution">
    <text evidence="1">The sequence shown here is derived from an EMBL/GenBank/DDBJ whole genome shotgun (WGS) entry which is preliminary data.</text>
</comment>
<proteinExistence type="predicted"/>
<evidence type="ECO:0000313" key="1">
    <source>
        <dbReference type="EMBL" id="EET58875.1"/>
    </source>
</evidence>